<gene>
    <name evidence="13" type="ORF">A9K58_16090</name>
</gene>
<dbReference type="NCBIfam" id="TIGR02532">
    <property type="entry name" value="IV_pilin_GFxxxE"/>
    <property type="match status" value="1"/>
</dbReference>
<dbReference type="Proteomes" id="UP000092256">
    <property type="component" value="Unassembled WGS sequence"/>
</dbReference>
<evidence type="ECO:0000256" key="8">
    <source>
        <dbReference type="ARBA" id="ARBA00023136"/>
    </source>
</evidence>
<dbReference type="RefSeq" id="WP_065200301.1">
    <property type="nucleotide sequence ID" value="NZ_LYVJ01000013.1"/>
</dbReference>
<evidence type="ECO:0000256" key="1">
    <source>
        <dbReference type="ARBA" id="ARBA00004377"/>
    </source>
</evidence>
<dbReference type="Pfam" id="PF07963">
    <property type="entry name" value="N_methyl"/>
    <property type="match status" value="1"/>
</dbReference>
<dbReference type="PROSITE" id="PS00409">
    <property type="entry name" value="PROKAR_NTER_METHYL"/>
    <property type="match status" value="1"/>
</dbReference>
<evidence type="ECO:0000256" key="2">
    <source>
        <dbReference type="ARBA" id="ARBA00021549"/>
    </source>
</evidence>
<dbReference type="Pfam" id="PF12019">
    <property type="entry name" value="GspH"/>
    <property type="match status" value="1"/>
</dbReference>
<keyword evidence="5" id="KW-0997">Cell inner membrane</keyword>
<comment type="similarity">
    <text evidence="9">Belongs to the GSP H family.</text>
</comment>
<evidence type="ECO:0000256" key="5">
    <source>
        <dbReference type="ARBA" id="ARBA00022519"/>
    </source>
</evidence>
<name>A0A1A6XQ95_STEMA</name>
<dbReference type="InterPro" id="IPR012902">
    <property type="entry name" value="N_methyl_site"/>
</dbReference>
<dbReference type="AlphaFoldDB" id="A0A1A6XQ95"/>
<evidence type="ECO:0000256" key="6">
    <source>
        <dbReference type="ARBA" id="ARBA00022692"/>
    </source>
</evidence>
<feature type="transmembrane region" description="Helical" evidence="11">
    <location>
        <begin position="12"/>
        <end position="32"/>
    </location>
</feature>
<proteinExistence type="inferred from homology"/>
<evidence type="ECO:0000256" key="10">
    <source>
        <dbReference type="ARBA" id="ARBA00030775"/>
    </source>
</evidence>
<sequence>MSLRRESGFTLIELMVTIAVVAILAAIAFPSFQSTIRSSRVSSTNNEVLGLLSLARSEAIRSNRGGGVCGSSDGASCDGRWSGGMLAFADANGDGAMSAGETVLRFVSGNPKLKITGPAAQIAFDGRGRRRASTEQDVRLEPDVCSRGALHKRTLTVNASGQIRSTKEACP</sequence>
<evidence type="ECO:0000256" key="4">
    <source>
        <dbReference type="ARBA" id="ARBA00022481"/>
    </source>
</evidence>
<reference evidence="13 14" key="1">
    <citation type="submission" date="2016-05" db="EMBL/GenBank/DDBJ databases">
        <title>Draft Genome Sequences of Stenotrophomonas maltophilia Strains Sm32COP, Sm41DVV, Sm46PAILV, SmF3, SmF22, SmSOFb1 and SmCVFa1, Isolated from Different Manures, in France.</title>
        <authorList>
            <person name="Nazaret S."/>
            <person name="Bodilis J."/>
        </authorList>
    </citation>
    <scope>NUCLEOTIDE SEQUENCE [LARGE SCALE GENOMIC DNA]</scope>
    <source>
        <strain evidence="13 14">Sm46PAILV</strain>
    </source>
</reference>
<protein>
    <recommendedName>
        <fullName evidence="2">Type II secretion system protein H</fullName>
    </recommendedName>
    <alternativeName>
        <fullName evidence="10">General secretion pathway protein H</fullName>
    </alternativeName>
</protein>
<dbReference type="PANTHER" id="PTHR30093:SF41">
    <property type="entry name" value="TYPE II SECRETION SYSTEM PROTEIN H"/>
    <property type="match status" value="1"/>
</dbReference>
<evidence type="ECO:0000256" key="11">
    <source>
        <dbReference type="SAM" id="Phobius"/>
    </source>
</evidence>
<evidence type="ECO:0000256" key="9">
    <source>
        <dbReference type="ARBA" id="ARBA00025772"/>
    </source>
</evidence>
<dbReference type="EMBL" id="LYVJ01000013">
    <property type="protein sequence ID" value="OBU64776.1"/>
    <property type="molecule type" value="Genomic_DNA"/>
</dbReference>
<dbReference type="Gene3D" id="3.55.40.10">
    <property type="entry name" value="minor pseudopilin epsh domain"/>
    <property type="match status" value="1"/>
</dbReference>
<evidence type="ECO:0000259" key="12">
    <source>
        <dbReference type="Pfam" id="PF12019"/>
    </source>
</evidence>
<dbReference type="InterPro" id="IPR045584">
    <property type="entry name" value="Pilin-like"/>
</dbReference>
<dbReference type="InterPro" id="IPR022346">
    <property type="entry name" value="T2SS_GspH"/>
</dbReference>
<evidence type="ECO:0000313" key="14">
    <source>
        <dbReference type="Proteomes" id="UP000092256"/>
    </source>
</evidence>
<keyword evidence="7 11" id="KW-1133">Transmembrane helix</keyword>
<evidence type="ECO:0000256" key="3">
    <source>
        <dbReference type="ARBA" id="ARBA00022475"/>
    </source>
</evidence>
<dbReference type="GO" id="GO:0005886">
    <property type="term" value="C:plasma membrane"/>
    <property type="evidence" value="ECO:0007669"/>
    <property type="project" value="UniProtKB-SubCell"/>
</dbReference>
<comment type="subcellular location">
    <subcellularLocation>
        <location evidence="1">Cell inner membrane</location>
        <topology evidence="1">Single-pass membrane protein</topology>
    </subcellularLocation>
</comment>
<evidence type="ECO:0000313" key="13">
    <source>
        <dbReference type="EMBL" id="OBU64776.1"/>
    </source>
</evidence>
<keyword evidence="8 11" id="KW-0472">Membrane</keyword>
<keyword evidence="4" id="KW-0488">Methylation</keyword>
<accession>A0A1A6XQ95</accession>
<dbReference type="GO" id="GO:0015627">
    <property type="term" value="C:type II protein secretion system complex"/>
    <property type="evidence" value="ECO:0007669"/>
    <property type="project" value="InterPro"/>
</dbReference>
<feature type="domain" description="General secretion pathway GspH" evidence="12">
    <location>
        <begin position="46"/>
        <end position="161"/>
    </location>
</feature>
<evidence type="ECO:0000256" key="7">
    <source>
        <dbReference type="ARBA" id="ARBA00022989"/>
    </source>
</evidence>
<dbReference type="OrthoDB" id="6120962at2"/>
<organism evidence="13 14">
    <name type="scientific">Stenotrophomonas maltophilia</name>
    <name type="common">Pseudomonas maltophilia</name>
    <name type="synonym">Xanthomonas maltophilia</name>
    <dbReference type="NCBI Taxonomy" id="40324"/>
    <lineage>
        <taxon>Bacteria</taxon>
        <taxon>Pseudomonadati</taxon>
        <taxon>Pseudomonadota</taxon>
        <taxon>Gammaproteobacteria</taxon>
        <taxon>Lysobacterales</taxon>
        <taxon>Lysobacteraceae</taxon>
        <taxon>Stenotrophomonas</taxon>
        <taxon>Stenotrophomonas maltophilia group</taxon>
    </lineage>
</organism>
<keyword evidence="3" id="KW-1003">Cell membrane</keyword>
<dbReference type="GO" id="GO:0015628">
    <property type="term" value="P:protein secretion by the type II secretion system"/>
    <property type="evidence" value="ECO:0007669"/>
    <property type="project" value="InterPro"/>
</dbReference>
<comment type="caution">
    <text evidence="13">The sequence shown here is derived from an EMBL/GenBank/DDBJ whole genome shotgun (WGS) entry which is preliminary data.</text>
</comment>
<dbReference type="SUPFAM" id="SSF54523">
    <property type="entry name" value="Pili subunits"/>
    <property type="match status" value="1"/>
</dbReference>
<keyword evidence="6 11" id="KW-0812">Transmembrane</keyword>
<dbReference type="PANTHER" id="PTHR30093">
    <property type="entry name" value="GENERAL SECRETION PATHWAY PROTEIN G"/>
    <property type="match status" value="1"/>
</dbReference>